<evidence type="ECO:0000313" key="2">
    <source>
        <dbReference type="EMBL" id="MBO1264565.1"/>
    </source>
</evidence>
<keyword evidence="1" id="KW-0472">Membrane</keyword>
<protein>
    <submittedName>
        <fullName evidence="2">Uncharacterized protein</fullName>
    </submittedName>
</protein>
<sequence>MMAYNTGLFVTLFIILFLGVLHIGSKLPYQLNRFYQKEAGGMRLFNRLYLVYLIPWIFVPFIGSSYFRTYYVIYILIFTLAMENGLYLYGLYTGKNKEKFLVMVVFNLILVGIIYILTLTNLAGFTPFNLYSLL</sequence>
<accession>A0A939HA69</accession>
<dbReference type="AlphaFoldDB" id="A0A939HA69"/>
<keyword evidence="1" id="KW-0812">Transmembrane</keyword>
<comment type="caution">
    <text evidence="2">The sequence shown here is derived from an EMBL/GenBank/DDBJ whole genome shotgun (WGS) entry which is preliminary data.</text>
</comment>
<evidence type="ECO:0000313" key="3">
    <source>
        <dbReference type="Proteomes" id="UP000664218"/>
    </source>
</evidence>
<keyword evidence="3" id="KW-1185">Reference proteome</keyword>
<evidence type="ECO:0000256" key="1">
    <source>
        <dbReference type="SAM" id="Phobius"/>
    </source>
</evidence>
<keyword evidence="1" id="KW-1133">Transmembrane helix</keyword>
<reference evidence="2" key="1">
    <citation type="submission" date="2021-03" db="EMBL/GenBank/DDBJ databases">
        <title>Proteiniclasticum marinus sp. nov., isolated from tidal flat sediment.</title>
        <authorList>
            <person name="Namirimu T."/>
            <person name="Yang J.-A."/>
            <person name="Yang S.-H."/>
            <person name="Kim Y.-J."/>
            <person name="Kwon K.K."/>
        </authorList>
    </citation>
    <scope>NUCLEOTIDE SEQUENCE</scope>
    <source>
        <strain evidence="2">SCR006</strain>
    </source>
</reference>
<proteinExistence type="predicted"/>
<name>A0A939HA69_9CLOT</name>
<feature type="transmembrane region" description="Helical" evidence="1">
    <location>
        <begin position="6"/>
        <end position="24"/>
    </location>
</feature>
<dbReference type="RefSeq" id="WP_207599066.1">
    <property type="nucleotide sequence ID" value="NZ_JAFNJU010000003.1"/>
</dbReference>
<dbReference type="EMBL" id="JAFNJU010000003">
    <property type="protein sequence ID" value="MBO1264565.1"/>
    <property type="molecule type" value="Genomic_DNA"/>
</dbReference>
<gene>
    <name evidence="2" type="ORF">J3A84_05860</name>
</gene>
<feature type="transmembrane region" description="Helical" evidence="1">
    <location>
        <begin position="44"/>
        <end position="63"/>
    </location>
</feature>
<feature type="transmembrane region" description="Helical" evidence="1">
    <location>
        <begin position="69"/>
        <end position="89"/>
    </location>
</feature>
<organism evidence="2 3">
    <name type="scientific">Proteiniclasticum aestuarii</name>
    <dbReference type="NCBI Taxonomy" id="2817862"/>
    <lineage>
        <taxon>Bacteria</taxon>
        <taxon>Bacillati</taxon>
        <taxon>Bacillota</taxon>
        <taxon>Clostridia</taxon>
        <taxon>Eubacteriales</taxon>
        <taxon>Clostridiaceae</taxon>
        <taxon>Proteiniclasticum</taxon>
    </lineage>
</organism>
<dbReference type="Proteomes" id="UP000664218">
    <property type="component" value="Unassembled WGS sequence"/>
</dbReference>
<feature type="transmembrane region" description="Helical" evidence="1">
    <location>
        <begin position="101"/>
        <end position="125"/>
    </location>
</feature>